<reference evidence="2 3" key="1">
    <citation type="submission" date="2019-03" db="EMBL/GenBank/DDBJ databases">
        <title>First draft genome of Liparis tanakae, snailfish: a comprehensive survey of snailfish specific genes.</title>
        <authorList>
            <person name="Kim W."/>
            <person name="Song I."/>
            <person name="Jeong J.-H."/>
            <person name="Kim D."/>
            <person name="Kim S."/>
            <person name="Ryu S."/>
            <person name="Song J.Y."/>
            <person name="Lee S.K."/>
        </authorList>
    </citation>
    <scope>NUCLEOTIDE SEQUENCE [LARGE SCALE GENOMIC DNA]</scope>
    <source>
        <tissue evidence="2">Muscle</tissue>
    </source>
</reference>
<comment type="caution">
    <text evidence="2">The sequence shown here is derived from an EMBL/GenBank/DDBJ whole genome shotgun (WGS) entry which is preliminary data.</text>
</comment>
<evidence type="ECO:0000313" key="2">
    <source>
        <dbReference type="EMBL" id="TNN33814.1"/>
    </source>
</evidence>
<proteinExistence type="predicted"/>
<evidence type="ECO:0000313" key="3">
    <source>
        <dbReference type="Proteomes" id="UP000314294"/>
    </source>
</evidence>
<dbReference type="AlphaFoldDB" id="A0A4Z2EZK5"/>
<dbReference type="Proteomes" id="UP000314294">
    <property type="component" value="Unassembled WGS sequence"/>
</dbReference>
<dbReference type="EMBL" id="SRLO01002122">
    <property type="protein sequence ID" value="TNN33814.1"/>
    <property type="molecule type" value="Genomic_DNA"/>
</dbReference>
<accession>A0A4Z2EZK5</accession>
<feature type="region of interest" description="Disordered" evidence="1">
    <location>
        <begin position="211"/>
        <end position="244"/>
    </location>
</feature>
<evidence type="ECO:0000256" key="1">
    <source>
        <dbReference type="SAM" id="MobiDB-lite"/>
    </source>
</evidence>
<protein>
    <submittedName>
        <fullName evidence="2">Uncharacterized protein</fullName>
    </submittedName>
</protein>
<keyword evidence="3" id="KW-1185">Reference proteome</keyword>
<gene>
    <name evidence="2" type="ORF">EYF80_056022</name>
</gene>
<name>A0A4Z2EZK5_9TELE</name>
<organism evidence="2 3">
    <name type="scientific">Liparis tanakae</name>
    <name type="common">Tanaka's snailfish</name>
    <dbReference type="NCBI Taxonomy" id="230148"/>
    <lineage>
        <taxon>Eukaryota</taxon>
        <taxon>Metazoa</taxon>
        <taxon>Chordata</taxon>
        <taxon>Craniata</taxon>
        <taxon>Vertebrata</taxon>
        <taxon>Euteleostomi</taxon>
        <taxon>Actinopterygii</taxon>
        <taxon>Neopterygii</taxon>
        <taxon>Teleostei</taxon>
        <taxon>Neoteleostei</taxon>
        <taxon>Acanthomorphata</taxon>
        <taxon>Eupercaria</taxon>
        <taxon>Perciformes</taxon>
        <taxon>Cottioidei</taxon>
        <taxon>Cottales</taxon>
        <taxon>Liparidae</taxon>
        <taxon>Liparis</taxon>
    </lineage>
</organism>
<sequence>MFFFLFRPLDVVLGPLEVVLGPLEVVLGPLEVVLGPLEVVLGPLEVVLGPLDVVLGPLEVVLGPLEVVLGPLDVVLGPLEVVLGPLEVVLGPLDVVLGPLDVVLGPLEVVLGPLEVVLGPLEVVLGPCVKVPGGQGEWGDQGDEMVFVVVTPRFRTLLVVSLGWGSILPDLPFDVPWDCAAVAPPPQQPRDPCPQLGILCPRTDPVVPSPPECVWGGAEDRAEGGQIESMSDGEKKRSTFAAPE</sequence>